<dbReference type="Proteomes" id="UP001628078">
    <property type="component" value="Unassembled WGS sequence"/>
</dbReference>
<dbReference type="EMBL" id="BQXO01000001">
    <property type="protein sequence ID" value="GKT04916.1"/>
    <property type="molecule type" value="Genomic_DNA"/>
</dbReference>
<dbReference type="Gene3D" id="3.90.950.10">
    <property type="match status" value="1"/>
</dbReference>
<name>A0ABQ5JP75_9LACO</name>
<gene>
    <name evidence="2" type="ORF">JCM31185_02050</name>
</gene>
<dbReference type="InterPro" id="IPR002637">
    <property type="entry name" value="RdgB/HAM1"/>
</dbReference>
<evidence type="ECO:0000313" key="2">
    <source>
        <dbReference type="EMBL" id="GKT04916.1"/>
    </source>
</evidence>
<organism evidence="2 3">
    <name type="scientific">Furfurilactobacillus curtus</name>
    <dbReference type="NCBI Taxonomy" id="1746200"/>
    <lineage>
        <taxon>Bacteria</taxon>
        <taxon>Bacillati</taxon>
        <taxon>Bacillota</taxon>
        <taxon>Bacilli</taxon>
        <taxon>Lactobacillales</taxon>
        <taxon>Lactobacillaceae</taxon>
        <taxon>Furfurilactobacillus</taxon>
    </lineage>
</organism>
<reference evidence="2 3" key="1">
    <citation type="submission" date="2022-03" db="EMBL/GenBank/DDBJ databases">
        <title>Draft genome sequence of Furfurilactobacillus curtus JCM 31185.</title>
        <authorList>
            <person name="Suzuki S."/>
            <person name="Endo A."/>
            <person name="Kajikawa A."/>
        </authorList>
    </citation>
    <scope>NUCLEOTIDE SEQUENCE [LARGE SCALE GENOMIC DNA]</scope>
    <source>
        <strain evidence="2 3">JCM 31185</strain>
    </source>
</reference>
<keyword evidence="3" id="KW-1185">Reference proteome</keyword>
<dbReference type="InterPro" id="IPR029001">
    <property type="entry name" value="ITPase-like_fam"/>
</dbReference>
<accession>A0ABQ5JP75</accession>
<dbReference type="RefSeq" id="WP_407882183.1">
    <property type="nucleotide sequence ID" value="NZ_BQXO01000001.1"/>
</dbReference>
<protein>
    <submittedName>
        <fullName evidence="2">Non-canonical purine NTP pyrophosphatase</fullName>
    </submittedName>
</protein>
<evidence type="ECO:0000256" key="1">
    <source>
        <dbReference type="ARBA" id="ARBA00022801"/>
    </source>
</evidence>
<evidence type="ECO:0000313" key="3">
    <source>
        <dbReference type="Proteomes" id="UP001628078"/>
    </source>
</evidence>
<dbReference type="Pfam" id="PF01725">
    <property type="entry name" value="Ham1p_like"/>
    <property type="match status" value="1"/>
</dbReference>
<dbReference type="SUPFAM" id="SSF52972">
    <property type="entry name" value="ITPase-like"/>
    <property type="match status" value="1"/>
</dbReference>
<keyword evidence="1" id="KW-0378">Hydrolase</keyword>
<comment type="caution">
    <text evidence="2">The sequence shown here is derived from an EMBL/GenBank/DDBJ whole genome shotgun (WGS) entry which is preliminary data.</text>
</comment>
<proteinExistence type="predicted"/>
<sequence>MAKSTKPLLVAATNNPFKFAELARTFTASGYSLQPYWQYLGRQHFPTEGTKNFTDNATGKAEFIAKQLPEAIVIGDDSGLFIDALPDHFGVTTIRELNEHAKTDAQMNQYIIDLLAPTQASRQARLTTTLTVVTPNGSSFSRTGWTTFTIPFQPIGLYSHGFDRIMWLPEIGLTLAQLPDQARIPFTPRGRVVPQVIHELVLRDDFK</sequence>